<dbReference type="PROSITE" id="PS50835">
    <property type="entry name" value="IG_LIKE"/>
    <property type="match status" value="1"/>
</dbReference>
<keyword evidence="2 5" id="KW-0472">Membrane</keyword>
<proteinExistence type="predicted"/>
<dbReference type="Gene3D" id="2.60.40.10">
    <property type="entry name" value="Immunoglobulins"/>
    <property type="match status" value="2"/>
</dbReference>
<feature type="signal peptide" evidence="6">
    <location>
        <begin position="1"/>
        <end position="23"/>
    </location>
</feature>
<dbReference type="PANTHER" id="PTHR24100">
    <property type="entry name" value="BUTYROPHILIN"/>
    <property type="match status" value="1"/>
</dbReference>
<dbReference type="InterPro" id="IPR007110">
    <property type="entry name" value="Ig-like_dom"/>
</dbReference>
<keyword evidence="8" id="KW-1185">Reference proteome</keyword>
<keyword evidence="3" id="KW-0393">Immunoglobulin domain</keyword>
<keyword evidence="6" id="KW-0732">Signal</keyword>
<accession>A0ABM3Y147</accession>
<gene>
    <name evidence="9" type="primary">ICOSLG</name>
</gene>
<dbReference type="InterPro" id="IPR053896">
    <property type="entry name" value="BTN3A2-like_Ig-C"/>
</dbReference>
<sequence>MRLWSPGLFLLLAGLSLSLPAAGRRGIQEVQALVGDTVKLSCIHPLGPGVTLGDLYLYWQADVGGRTIAVASHLGLGGLGAPDLIFQNRTRLSAEGMKRGDFSLHLSDVGPQDQLTFQCLLLRKSQNMQPLFNVSVDLKVAAHFSPPVVTSEDGPEDGELTFTCTSSDGFPKPRLHWVNRTDGSLLPGALTNCSRDSRGLYHVHSVLRLPRTPSIRVGCCVENLSLQQNLSSPPEPVLSPSPSGSPSGQSSALQGSGGTVFSVLAVLVVLVAVAAGWACRSQCPPRRRYTGAQEERPVQELTGLRLPADPVLVPVPVCVPVTPPSCPVLAPIPVPHPSIPCASARPHPCHPCPPSQHPVSVHIPPSLSPSLSLSLSPIPASPVSVPIPPSLSPSLSLSLSPIPASPVPVPIPIPADKLLSFLKTPETGIGVTPGAQHLAPPGCAGF</sequence>
<dbReference type="InterPro" id="IPR013783">
    <property type="entry name" value="Ig-like_fold"/>
</dbReference>
<dbReference type="Proteomes" id="UP001652624">
    <property type="component" value="Chromosome 9"/>
</dbReference>
<evidence type="ECO:0000313" key="9">
    <source>
        <dbReference type="RefSeq" id="XP_060054794.1"/>
    </source>
</evidence>
<keyword evidence="5" id="KW-1133">Transmembrane helix</keyword>
<evidence type="ECO:0000256" key="1">
    <source>
        <dbReference type="ARBA" id="ARBA00004370"/>
    </source>
</evidence>
<reference evidence="9" key="1">
    <citation type="submission" date="2025-08" db="UniProtKB">
        <authorList>
            <consortium name="RefSeq"/>
        </authorList>
    </citation>
    <scope>IDENTIFICATION</scope>
</reference>
<name>A0ABM3Y147_ERIEU</name>
<evidence type="ECO:0000256" key="2">
    <source>
        <dbReference type="ARBA" id="ARBA00023136"/>
    </source>
</evidence>
<feature type="chain" id="PRO_5046496005" evidence="6">
    <location>
        <begin position="24"/>
        <end position="446"/>
    </location>
</feature>
<dbReference type="Pfam" id="PF22705">
    <property type="entry name" value="C2-set_3"/>
    <property type="match status" value="1"/>
</dbReference>
<dbReference type="InterPro" id="IPR036179">
    <property type="entry name" value="Ig-like_dom_sf"/>
</dbReference>
<protein>
    <submittedName>
        <fullName evidence="9">ICOS ligand isoform X1</fullName>
    </submittedName>
</protein>
<organism evidence="8 9">
    <name type="scientific">Erinaceus europaeus</name>
    <name type="common">Western European hedgehog</name>
    <dbReference type="NCBI Taxonomy" id="9365"/>
    <lineage>
        <taxon>Eukaryota</taxon>
        <taxon>Metazoa</taxon>
        <taxon>Chordata</taxon>
        <taxon>Craniata</taxon>
        <taxon>Vertebrata</taxon>
        <taxon>Euteleostomi</taxon>
        <taxon>Mammalia</taxon>
        <taxon>Eutheria</taxon>
        <taxon>Laurasiatheria</taxon>
        <taxon>Eulipotyphla</taxon>
        <taxon>Erinaceidae</taxon>
        <taxon>Erinaceinae</taxon>
        <taxon>Erinaceus</taxon>
    </lineage>
</organism>
<evidence type="ECO:0000256" key="4">
    <source>
        <dbReference type="SAM" id="MobiDB-lite"/>
    </source>
</evidence>
<feature type="domain" description="Ig-like" evidence="7">
    <location>
        <begin position="146"/>
        <end position="231"/>
    </location>
</feature>
<feature type="compositionally biased region" description="Low complexity" evidence="4">
    <location>
        <begin position="240"/>
        <end position="253"/>
    </location>
</feature>
<feature type="region of interest" description="Disordered" evidence="4">
    <location>
        <begin position="231"/>
        <end position="253"/>
    </location>
</feature>
<dbReference type="PANTHER" id="PTHR24100:SF151">
    <property type="entry name" value="ICOS LIGAND"/>
    <property type="match status" value="1"/>
</dbReference>
<evidence type="ECO:0000256" key="3">
    <source>
        <dbReference type="ARBA" id="ARBA00023319"/>
    </source>
</evidence>
<dbReference type="RefSeq" id="XP_060054794.1">
    <property type="nucleotide sequence ID" value="XM_060198811.1"/>
</dbReference>
<evidence type="ECO:0000313" key="8">
    <source>
        <dbReference type="Proteomes" id="UP001652624"/>
    </source>
</evidence>
<dbReference type="InterPro" id="IPR050504">
    <property type="entry name" value="IgSF_BTN/MOG"/>
</dbReference>
<evidence type="ECO:0000256" key="5">
    <source>
        <dbReference type="SAM" id="Phobius"/>
    </source>
</evidence>
<dbReference type="SUPFAM" id="SSF48726">
    <property type="entry name" value="Immunoglobulin"/>
    <property type="match status" value="2"/>
</dbReference>
<feature type="transmembrane region" description="Helical" evidence="5">
    <location>
        <begin position="260"/>
        <end position="279"/>
    </location>
</feature>
<comment type="subcellular location">
    <subcellularLocation>
        <location evidence="1">Membrane</location>
    </subcellularLocation>
</comment>
<keyword evidence="5" id="KW-0812">Transmembrane</keyword>
<evidence type="ECO:0000256" key="6">
    <source>
        <dbReference type="SAM" id="SignalP"/>
    </source>
</evidence>
<dbReference type="GeneID" id="103126027"/>
<evidence type="ECO:0000259" key="7">
    <source>
        <dbReference type="PROSITE" id="PS50835"/>
    </source>
</evidence>